<dbReference type="AlphaFoldDB" id="A0A1H5SR63"/>
<dbReference type="PANTHER" id="PTHR43751">
    <property type="entry name" value="SULFATASE"/>
    <property type="match status" value="1"/>
</dbReference>
<sequence length="380" mass="43858">MPTNHGFDEFFGNLYHLNAEEEPENEDYPQSPEFREKFGPRGVIHSFADGRIEDTGPLTKKRMETIDEETVAAAIDFMKRAKEQGKPFFVWWSGTRMHFHTHVSDEMRAKADEIAGKHVDEYSAGMIEHDMHVGELLKALDDLGLTENTIVQYSTDNGPHMDTWPDAGMTPFWGEKNTQWEGAWRVPAMVRWPGHIKPGSVSNEIVHHMDWFPTFLAAAGDPTVKEDLLKGVDVAEVGGGRHYKVHLDGYNILPMLTGETDKSPRKEIFYFTDDGDLAALRFNDWKITFLEQKEWATFRAWIEPLTPLIFNLRRDPYERAYRTSNTYYDWMLDRAYMYVPAQAYVAKFLETFKEYPPRMKAASFNLDKVMEQLSQPAGNP</sequence>
<feature type="domain" description="Sulfatase N-terminal" evidence="1">
    <location>
        <begin position="3"/>
        <end position="220"/>
    </location>
</feature>
<dbReference type="PANTHER" id="PTHR43751:SF2">
    <property type="entry name" value="SULFATASE N-TERMINAL DOMAIN-CONTAINING PROTEIN"/>
    <property type="match status" value="1"/>
</dbReference>
<organism evidence="2 3">
    <name type="scientific">Jhaorihella thermophila</name>
    <dbReference type="NCBI Taxonomy" id="488547"/>
    <lineage>
        <taxon>Bacteria</taxon>
        <taxon>Pseudomonadati</taxon>
        <taxon>Pseudomonadota</taxon>
        <taxon>Alphaproteobacteria</taxon>
        <taxon>Rhodobacterales</taxon>
        <taxon>Paracoccaceae</taxon>
        <taxon>Jhaorihella</taxon>
    </lineage>
</organism>
<dbReference type="Gene3D" id="3.40.720.10">
    <property type="entry name" value="Alkaline Phosphatase, subunit A"/>
    <property type="match status" value="1"/>
</dbReference>
<dbReference type="InterPro" id="IPR052701">
    <property type="entry name" value="GAG_Ulvan_Degrading_Sulfatases"/>
</dbReference>
<protein>
    <submittedName>
        <fullName evidence="2">Arylsulfatase</fullName>
    </submittedName>
</protein>
<dbReference type="SUPFAM" id="SSF53649">
    <property type="entry name" value="Alkaline phosphatase-like"/>
    <property type="match status" value="1"/>
</dbReference>
<name>A0A1H5SR63_9RHOB</name>
<dbReference type="Pfam" id="PF00884">
    <property type="entry name" value="Sulfatase"/>
    <property type="match status" value="1"/>
</dbReference>
<evidence type="ECO:0000313" key="2">
    <source>
        <dbReference type="EMBL" id="SEF52257.1"/>
    </source>
</evidence>
<evidence type="ECO:0000313" key="3">
    <source>
        <dbReference type="Proteomes" id="UP000236742"/>
    </source>
</evidence>
<evidence type="ECO:0000259" key="1">
    <source>
        <dbReference type="Pfam" id="PF00884"/>
    </source>
</evidence>
<gene>
    <name evidence="2" type="ORF">SAMN05421751_101655</name>
</gene>
<accession>A0A1H5SR63</accession>
<dbReference type="InterPro" id="IPR000917">
    <property type="entry name" value="Sulfatase_N"/>
</dbReference>
<dbReference type="InterPro" id="IPR017850">
    <property type="entry name" value="Alkaline_phosphatase_core_sf"/>
</dbReference>
<keyword evidence="3" id="KW-1185">Reference proteome</keyword>
<reference evidence="2 3" key="1">
    <citation type="submission" date="2016-10" db="EMBL/GenBank/DDBJ databases">
        <authorList>
            <person name="de Groot N.N."/>
        </authorList>
    </citation>
    <scope>NUCLEOTIDE SEQUENCE [LARGE SCALE GENOMIC DNA]</scope>
    <source>
        <strain evidence="2 3">DSM 23413</strain>
    </source>
</reference>
<dbReference type="EMBL" id="FNVD01000001">
    <property type="protein sequence ID" value="SEF52257.1"/>
    <property type="molecule type" value="Genomic_DNA"/>
</dbReference>
<proteinExistence type="predicted"/>
<dbReference type="Proteomes" id="UP000236742">
    <property type="component" value="Unassembled WGS sequence"/>
</dbReference>